<dbReference type="GO" id="GO:0022857">
    <property type="term" value="F:transmembrane transporter activity"/>
    <property type="evidence" value="ECO:0007669"/>
    <property type="project" value="InterPro"/>
</dbReference>
<sequence length="487" mass="53208">MASIATYRWTAFLPIVVTLLIALFPTPSGLEQHAWYFFAIFAGTIAALVMESFPFAATGLMGATIVTVLAPWVLFGTQELANPKFKAPEQAIKWMLTGWSSTTVWLVFSAFTFALGYEKSGLGRRIALILVKLMGRRTLLLGYAVMLSDALVAPFTSSNTARSGGIVFPIVRNLPPLYDSKPNDPSARKIGGYVMWVAFATTGVTSSMFLTALAPNLLCVEIIKKIAKVDISWTDWFFAAAPFGIAMLLLLPLLVYWIYPPEIKEGDAVPKWAASELEKMGKITLNEILLAIIVFTAILFWILGAKIINATTVALVAVSFMMLFKIVKWDDIAGNKTAWNTIVLLAFLVSMAEGLSRTGFIHWFDNGIAAYMQGFSPIVAMYVLVATYFFSHYMFASTTPHATAMMPVMLAVGMSVPGMPIKEFALLLAMTHGIMGVITPYATGPAPLYYGAGYITGKDFWKLGFIFGVIFITALLGLSAPVMLAMR</sequence>
<gene>
    <name evidence="7" type="ORF">SJPD1_0450</name>
</gene>
<feature type="transmembrane region" description="Helical" evidence="6">
    <location>
        <begin position="33"/>
        <end position="50"/>
    </location>
</feature>
<evidence type="ECO:0000256" key="1">
    <source>
        <dbReference type="ARBA" id="ARBA00004141"/>
    </source>
</evidence>
<feature type="transmembrane region" description="Helical" evidence="6">
    <location>
        <begin position="310"/>
        <end position="327"/>
    </location>
</feature>
<dbReference type="GO" id="GO:0016020">
    <property type="term" value="C:membrane"/>
    <property type="evidence" value="ECO:0007669"/>
    <property type="project" value="UniProtKB-SubCell"/>
</dbReference>
<dbReference type="InterPro" id="IPR030676">
    <property type="entry name" value="CitT-rel"/>
</dbReference>
<evidence type="ECO:0000256" key="4">
    <source>
        <dbReference type="ARBA" id="ARBA00022989"/>
    </source>
</evidence>
<dbReference type="NCBIfam" id="TIGR00785">
    <property type="entry name" value="dass"/>
    <property type="match status" value="1"/>
</dbReference>
<feature type="transmembrane region" description="Helical" evidence="6">
    <location>
        <begin position="236"/>
        <end position="259"/>
    </location>
</feature>
<dbReference type="PANTHER" id="PTHR42826">
    <property type="entry name" value="DICARBOXYLATE TRANSPORTER 2.1, CHLOROPLASTIC"/>
    <property type="match status" value="1"/>
</dbReference>
<feature type="transmembrane region" description="Helical" evidence="6">
    <location>
        <begin position="283"/>
        <end position="303"/>
    </location>
</feature>
<feature type="transmembrane region" description="Helical" evidence="6">
    <location>
        <begin position="368"/>
        <end position="389"/>
    </location>
</feature>
<evidence type="ECO:0000256" key="2">
    <source>
        <dbReference type="ARBA" id="ARBA00007349"/>
    </source>
</evidence>
<comment type="subcellular location">
    <subcellularLocation>
        <location evidence="1">Membrane</location>
        <topology evidence="1">Multi-pass membrane protein</topology>
    </subcellularLocation>
</comment>
<proteinExistence type="inferred from homology"/>
<reference evidence="8" key="1">
    <citation type="submission" date="2017-09" db="EMBL/GenBank/DDBJ databases">
        <title>The complete genome of Sulfurospirillum sp. JPD-1.</title>
        <authorList>
            <person name="Goris T."/>
        </authorList>
    </citation>
    <scope>NUCLEOTIDE SEQUENCE [LARGE SCALE GENOMIC DNA]</scope>
    <source>
        <strain evidence="8">JPD-1</strain>
    </source>
</reference>
<dbReference type="Pfam" id="PF00939">
    <property type="entry name" value="Na_sulph_symp"/>
    <property type="match status" value="1"/>
</dbReference>
<accession>A0A290HAJ4</accession>
<feature type="transmembrane region" description="Helical" evidence="6">
    <location>
        <begin position="193"/>
        <end position="215"/>
    </location>
</feature>
<dbReference type="Proteomes" id="UP000217349">
    <property type="component" value="Chromosome"/>
</dbReference>
<dbReference type="AlphaFoldDB" id="A0A290HAJ4"/>
<dbReference type="EMBL" id="CP023275">
    <property type="protein sequence ID" value="ATB68572.1"/>
    <property type="molecule type" value="Genomic_DNA"/>
</dbReference>
<name>A0A290HAJ4_9BACT</name>
<dbReference type="PIRSF" id="PIRSF002457">
    <property type="entry name" value="DASS"/>
    <property type="match status" value="1"/>
</dbReference>
<evidence type="ECO:0000256" key="5">
    <source>
        <dbReference type="ARBA" id="ARBA00023136"/>
    </source>
</evidence>
<feature type="transmembrane region" description="Helical" evidence="6">
    <location>
        <begin position="463"/>
        <end position="486"/>
    </location>
</feature>
<keyword evidence="4 6" id="KW-1133">Transmembrane helix</keyword>
<feature type="transmembrane region" description="Helical" evidence="6">
    <location>
        <begin position="138"/>
        <end position="156"/>
    </location>
</feature>
<evidence type="ECO:0000313" key="7">
    <source>
        <dbReference type="EMBL" id="ATB68572.1"/>
    </source>
</evidence>
<dbReference type="OrthoDB" id="3170849at2"/>
<feature type="transmembrane region" description="Helical" evidence="6">
    <location>
        <begin position="424"/>
        <end position="443"/>
    </location>
</feature>
<comment type="similarity">
    <text evidence="2">Belongs to the SLC13A/DASS transporter (TC 2.A.47) family. DIT1 subfamily.</text>
</comment>
<protein>
    <submittedName>
        <fullName evidence="7">Divalent anion:Na+ symporter (DASS) family protein</fullName>
    </submittedName>
</protein>
<evidence type="ECO:0000313" key="8">
    <source>
        <dbReference type="Proteomes" id="UP000217349"/>
    </source>
</evidence>
<feature type="transmembrane region" description="Helical" evidence="6">
    <location>
        <begin position="339"/>
        <end position="356"/>
    </location>
</feature>
<evidence type="ECO:0000256" key="3">
    <source>
        <dbReference type="ARBA" id="ARBA00022692"/>
    </source>
</evidence>
<feature type="transmembrane region" description="Helical" evidence="6">
    <location>
        <begin position="55"/>
        <end position="74"/>
    </location>
</feature>
<keyword evidence="3 6" id="KW-0812">Transmembrane</keyword>
<dbReference type="KEGG" id="sulj:SJPD1_0450"/>
<feature type="transmembrane region" description="Helical" evidence="6">
    <location>
        <begin position="7"/>
        <end position="27"/>
    </location>
</feature>
<evidence type="ECO:0000256" key="6">
    <source>
        <dbReference type="SAM" id="Phobius"/>
    </source>
</evidence>
<dbReference type="InterPro" id="IPR001898">
    <property type="entry name" value="SLC13A/DASS"/>
</dbReference>
<keyword evidence="5 6" id="KW-0472">Membrane</keyword>
<feature type="transmembrane region" description="Helical" evidence="6">
    <location>
        <begin position="94"/>
        <end position="117"/>
    </location>
</feature>
<dbReference type="RefSeq" id="WP_096045777.1">
    <property type="nucleotide sequence ID" value="NZ_CP023275.1"/>
</dbReference>
<organism evidence="7 8">
    <name type="scientific">Sulfurospirillum diekertiae</name>
    <dbReference type="NCBI Taxonomy" id="1854492"/>
    <lineage>
        <taxon>Bacteria</taxon>
        <taxon>Pseudomonadati</taxon>
        <taxon>Campylobacterota</taxon>
        <taxon>Epsilonproteobacteria</taxon>
        <taxon>Campylobacterales</taxon>
        <taxon>Sulfurospirillaceae</taxon>
        <taxon>Sulfurospirillum</taxon>
    </lineage>
</organism>